<dbReference type="Gene3D" id="3.30.70.330">
    <property type="match status" value="4"/>
</dbReference>
<dbReference type="AlphaFoldDB" id="A0A9W8AZM9"/>
<name>A0A9W8AZM9_9FUNG</name>
<dbReference type="InterPro" id="IPR034364">
    <property type="entry name" value="PABP_RRM1"/>
</dbReference>
<dbReference type="FunFam" id="3.30.70.330:FF:000003">
    <property type="entry name" value="Polyadenylate-binding protein"/>
    <property type="match status" value="1"/>
</dbReference>
<dbReference type="SMART" id="SM00517">
    <property type="entry name" value="PolyA"/>
    <property type="match status" value="1"/>
</dbReference>
<keyword evidence="4 9" id="KW-0963">Cytoplasm</keyword>
<gene>
    <name evidence="14" type="primary">PAB1</name>
    <name evidence="14" type="ORF">H4R34_004078</name>
</gene>
<feature type="region of interest" description="Disordered" evidence="11">
    <location>
        <begin position="467"/>
        <end position="607"/>
    </location>
</feature>
<dbReference type="InterPro" id="IPR012677">
    <property type="entry name" value="Nucleotide-bd_a/b_plait_sf"/>
</dbReference>
<feature type="compositionally biased region" description="Low complexity" evidence="11">
    <location>
        <begin position="511"/>
        <end position="520"/>
    </location>
</feature>
<evidence type="ECO:0000256" key="8">
    <source>
        <dbReference type="PROSITE-ProRule" id="PRU00176"/>
    </source>
</evidence>
<dbReference type="InterPro" id="IPR006515">
    <property type="entry name" value="PABP_1234"/>
</dbReference>
<keyword evidence="15" id="KW-1185">Reference proteome</keyword>
<feature type="compositionally biased region" description="Gly residues" evidence="11">
    <location>
        <begin position="521"/>
        <end position="531"/>
    </location>
</feature>
<dbReference type="FunFam" id="3.30.70.330:FF:000385">
    <property type="entry name" value="Polyadenylate-binding protein"/>
    <property type="match status" value="1"/>
</dbReference>
<dbReference type="GO" id="GO:0005634">
    <property type="term" value="C:nucleus"/>
    <property type="evidence" value="ECO:0007669"/>
    <property type="project" value="UniProtKB-SubCell"/>
</dbReference>
<evidence type="ECO:0000256" key="7">
    <source>
        <dbReference type="ARBA" id="ARBA00023242"/>
    </source>
</evidence>
<sequence>MSTETAMPSTAAEVAPEVANSVTGADANTGDQAKPEVPQSASLYVGELLPSVTEAVLFELFNMVGLVASIRVCRDAVTRRSLGYAYVNYHNLDDCQRAIDALNYTEIKGKPCRIMWSQRDPSLRRSGSGNIFIKNLDPAIDHKALHDTFAAFGNILSAKVAMKDGASKGYGFVHFEKDESAQSAINTVNGMLLNDKKVFVGRHVPRRERQSKFDEMRSQFTNIFIKNLDAEVDEAELRSLFEPFGEITSVAVGRAPDGRSKGFGFINYAEHEQAVKAVEEMHDKEVREKKLFVSRAQKKQERAEELRRQFEHNRMERMSKYQGVNLYVRNLEDDMDDDKLRQEFSICGDITSAKVMRDEAGKPKGFGFVCFSTPEEATKAVTEMNGRMLGSKPIYVALAQRKEARRRELEARAAQRNQMRMQTGPMPPMPPGAVPAPMYNAPHMYYNNAAAGYPPRGPMPHAYQQPGMGAGPRGNRWNGPNAGAQANPQAMGAPGVPGQYTAMPQSGGYPGAPMAQARPGRGAGGRHGPGRGAAAANAQPRGGYSAAAASGGRGGAAAARGGAKYQGPKHPGSQAAVTGEQSADASSGAAAASGDAPTDKAADSGAAADNGDSALNAAALANANPEDQKMLLGEALYPLIEEREGELAGKITGMLLEMDNSELLHLVENKEARDAKIDEALTVLQQHMKSAGDQ</sequence>
<keyword evidence="10" id="KW-0175">Coiled coil</keyword>
<feature type="coiled-coil region" evidence="10">
    <location>
        <begin position="268"/>
        <end position="316"/>
    </location>
</feature>
<proteinExistence type="inferred from homology"/>
<evidence type="ECO:0000256" key="4">
    <source>
        <dbReference type="ARBA" id="ARBA00022490"/>
    </source>
</evidence>
<comment type="caution">
    <text evidence="14">The sequence shown here is derived from an EMBL/GenBank/DDBJ whole genome shotgun (WGS) entry which is preliminary data.</text>
</comment>
<feature type="compositionally biased region" description="Low complexity" evidence="11">
    <location>
        <begin position="532"/>
        <end position="563"/>
    </location>
</feature>
<dbReference type="CDD" id="cd12379">
    <property type="entry name" value="RRM2_I_PABPs"/>
    <property type="match status" value="1"/>
</dbReference>
<dbReference type="Pfam" id="PF00658">
    <property type="entry name" value="MLLE"/>
    <property type="match status" value="1"/>
</dbReference>
<dbReference type="FunFam" id="1.10.1900.10:FF:000004">
    <property type="entry name" value="Polyadenylate-binding protein"/>
    <property type="match status" value="1"/>
</dbReference>
<dbReference type="PANTHER" id="PTHR24012">
    <property type="entry name" value="RNA BINDING PROTEIN"/>
    <property type="match status" value="1"/>
</dbReference>
<dbReference type="CDD" id="cd12380">
    <property type="entry name" value="RRM3_I_PABPs"/>
    <property type="match status" value="1"/>
</dbReference>
<evidence type="ECO:0000256" key="6">
    <source>
        <dbReference type="ARBA" id="ARBA00022884"/>
    </source>
</evidence>
<feature type="domain" description="PABC" evidence="13">
    <location>
        <begin position="612"/>
        <end position="689"/>
    </location>
</feature>
<evidence type="ECO:0000256" key="9">
    <source>
        <dbReference type="RuleBase" id="RU362004"/>
    </source>
</evidence>
<keyword evidence="5" id="KW-0677">Repeat</keyword>
<feature type="domain" description="RRM" evidence="12">
    <location>
        <begin position="129"/>
        <end position="205"/>
    </location>
</feature>
<dbReference type="GO" id="GO:0003723">
    <property type="term" value="F:RNA binding"/>
    <property type="evidence" value="ECO:0007669"/>
    <property type="project" value="UniProtKB-UniRule"/>
</dbReference>
<dbReference type="OrthoDB" id="19742at2759"/>
<evidence type="ECO:0000256" key="10">
    <source>
        <dbReference type="SAM" id="Coils"/>
    </source>
</evidence>
<keyword evidence="7" id="KW-0539">Nucleus</keyword>
<dbReference type="InterPro" id="IPR035979">
    <property type="entry name" value="RBD_domain_sf"/>
</dbReference>
<evidence type="ECO:0000259" key="13">
    <source>
        <dbReference type="PROSITE" id="PS51309"/>
    </source>
</evidence>
<dbReference type="SMART" id="SM00360">
    <property type="entry name" value="RRM"/>
    <property type="match status" value="4"/>
</dbReference>
<evidence type="ECO:0000313" key="15">
    <source>
        <dbReference type="Proteomes" id="UP001151582"/>
    </source>
</evidence>
<evidence type="ECO:0000256" key="2">
    <source>
        <dbReference type="ARBA" id="ARBA00004496"/>
    </source>
</evidence>
<dbReference type="NCBIfam" id="TIGR01628">
    <property type="entry name" value="PABP-1234"/>
    <property type="match status" value="1"/>
</dbReference>
<comment type="function">
    <text evidence="9">Binds the poly(A) tail of mRNA.</text>
</comment>
<evidence type="ECO:0000256" key="1">
    <source>
        <dbReference type="ARBA" id="ARBA00004123"/>
    </source>
</evidence>
<evidence type="ECO:0000313" key="14">
    <source>
        <dbReference type="EMBL" id="KAJ1976177.1"/>
    </source>
</evidence>
<dbReference type="PROSITE" id="PS50102">
    <property type="entry name" value="RRM"/>
    <property type="match status" value="4"/>
</dbReference>
<feature type="compositionally biased region" description="Low complexity" evidence="11">
    <location>
        <begin position="582"/>
        <end position="596"/>
    </location>
</feature>
<organism evidence="14 15">
    <name type="scientific">Dimargaris verticillata</name>
    <dbReference type="NCBI Taxonomy" id="2761393"/>
    <lineage>
        <taxon>Eukaryota</taxon>
        <taxon>Fungi</taxon>
        <taxon>Fungi incertae sedis</taxon>
        <taxon>Zoopagomycota</taxon>
        <taxon>Kickxellomycotina</taxon>
        <taxon>Dimargaritomycetes</taxon>
        <taxon>Dimargaritales</taxon>
        <taxon>Dimargaritaceae</taxon>
        <taxon>Dimargaris</taxon>
    </lineage>
</organism>
<dbReference type="Gene3D" id="1.10.1900.10">
    <property type="entry name" value="c-terminal domain of poly(a) binding protein"/>
    <property type="match status" value="1"/>
</dbReference>
<feature type="domain" description="RRM" evidence="12">
    <location>
        <begin position="324"/>
        <end position="401"/>
    </location>
</feature>
<dbReference type="InterPro" id="IPR045305">
    <property type="entry name" value="RRM2_I_PABPs"/>
</dbReference>
<dbReference type="SUPFAM" id="SSF54928">
    <property type="entry name" value="RNA-binding domain, RBD"/>
    <property type="match status" value="2"/>
</dbReference>
<dbReference type="InterPro" id="IPR000504">
    <property type="entry name" value="RRM_dom"/>
</dbReference>
<comment type="subcellular location">
    <subcellularLocation>
        <location evidence="2 9">Cytoplasm</location>
    </subcellularLocation>
    <subcellularLocation>
        <location evidence="1">Nucleus</location>
    </subcellularLocation>
</comment>
<evidence type="ECO:0000256" key="11">
    <source>
        <dbReference type="SAM" id="MobiDB-lite"/>
    </source>
</evidence>
<dbReference type="EMBL" id="JANBQB010000457">
    <property type="protein sequence ID" value="KAJ1976177.1"/>
    <property type="molecule type" value="Genomic_DNA"/>
</dbReference>
<dbReference type="SUPFAM" id="SSF63570">
    <property type="entry name" value="PABC (PABP) domain"/>
    <property type="match status" value="1"/>
</dbReference>
<feature type="domain" description="RRM" evidence="12">
    <location>
        <begin position="221"/>
        <end position="298"/>
    </location>
</feature>
<feature type="domain" description="RRM" evidence="12">
    <location>
        <begin position="41"/>
        <end position="119"/>
    </location>
</feature>
<dbReference type="InterPro" id="IPR002004">
    <property type="entry name" value="PABP_HYD_C"/>
</dbReference>
<dbReference type="CDD" id="cd12381">
    <property type="entry name" value="RRM4_I_PABPs"/>
    <property type="match status" value="1"/>
</dbReference>
<accession>A0A9W8AZM9</accession>
<reference evidence="14" key="1">
    <citation type="submission" date="2022-07" db="EMBL/GenBank/DDBJ databases">
        <title>Phylogenomic reconstructions and comparative analyses of Kickxellomycotina fungi.</title>
        <authorList>
            <person name="Reynolds N.K."/>
            <person name="Stajich J.E."/>
            <person name="Barry K."/>
            <person name="Grigoriev I.V."/>
            <person name="Crous P."/>
            <person name="Smith M.E."/>
        </authorList>
    </citation>
    <scope>NUCLEOTIDE SEQUENCE</scope>
    <source>
        <strain evidence="14">RSA 567</strain>
    </source>
</reference>
<dbReference type="FunFam" id="3.30.70.330:FF:000091">
    <property type="entry name" value="Polyadenylate-binding protein"/>
    <property type="match status" value="1"/>
</dbReference>
<evidence type="ECO:0000259" key="12">
    <source>
        <dbReference type="PROSITE" id="PS50102"/>
    </source>
</evidence>
<dbReference type="Proteomes" id="UP001151582">
    <property type="component" value="Unassembled WGS sequence"/>
</dbReference>
<dbReference type="FunFam" id="3.30.70.330:FF:000651">
    <property type="entry name" value="Poly(A) binding protein cytoplasmic 1 like"/>
    <property type="match status" value="1"/>
</dbReference>
<comment type="similarity">
    <text evidence="3 9">Belongs to the polyadenylate-binding protein type-1 family.</text>
</comment>
<dbReference type="CDD" id="cd12378">
    <property type="entry name" value="RRM1_I_PABPs"/>
    <property type="match status" value="1"/>
</dbReference>
<dbReference type="InterPro" id="IPR036053">
    <property type="entry name" value="PABP-dom"/>
</dbReference>
<dbReference type="GO" id="GO:0005737">
    <property type="term" value="C:cytoplasm"/>
    <property type="evidence" value="ECO:0007669"/>
    <property type="project" value="UniProtKB-SubCell"/>
</dbReference>
<evidence type="ECO:0000256" key="3">
    <source>
        <dbReference type="ARBA" id="ARBA00008557"/>
    </source>
</evidence>
<evidence type="ECO:0000256" key="5">
    <source>
        <dbReference type="ARBA" id="ARBA00022737"/>
    </source>
</evidence>
<dbReference type="Pfam" id="PF00076">
    <property type="entry name" value="RRM_1"/>
    <property type="match status" value="4"/>
</dbReference>
<dbReference type="PROSITE" id="PS51309">
    <property type="entry name" value="PABC"/>
    <property type="match status" value="1"/>
</dbReference>
<keyword evidence="6 8" id="KW-0694">RNA-binding</keyword>
<protein>
    <recommendedName>
        <fullName evidence="9">Polyadenylate-binding protein</fullName>
        <shortName evidence="9">PABP</shortName>
    </recommendedName>
</protein>